<keyword evidence="1" id="KW-0808">Transferase</keyword>
<gene>
    <name evidence="1" type="ORF">H1P_3170004</name>
</gene>
<dbReference type="GO" id="GO:0008168">
    <property type="term" value="F:methyltransferase activity"/>
    <property type="evidence" value="ECO:0007669"/>
    <property type="project" value="UniProtKB-KW"/>
</dbReference>
<dbReference type="OrthoDB" id="484536at2"/>
<dbReference type="Proteomes" id="UP000320055">
    <property type="component" value="Unassembled WGS sequence"/>
</dbReference>
<evidence type="ECO:0000313" key="1">
    <source>
        <dbReference type="EMBL" id="VEP15216.1"/>
    </source>
</evidence>
<dbReference type="PANTHER" id="PTHR43167:SF1">
    <property type="entry name" value="PUTATIVE (AFU_ORTHOLOGUE AFUA_6G01830)-RELATED"/>
    <property type="match status" value="1"/>
</dbReference>
<dbReference type="PANTHER" id="PTHR43167">
    <property type="entry name" value="PUTATIVE (AFU_ORTHOLOGUE AFUA_6G01830)-RELATED"/>
    <property type="match status" value="1"/>
</dbReference>
<dbReference type="Gene3D" id="3.40.50.150">
    <property type="entry name" value="Vaccinia Virus protein VP39"/>
    <property type="match status" value="1"/>
</dbReference>
<dbReference type="InterPro" id="IPR029063">
    <property type="entry name" value="SAM-dependent_MTases_sf"/>
</dbReference>
<dbReference type="AlphaFoldDB" id="A0A563VUS3"/>
<name>A0A563VUS3_9CYAN</name>
<evidence type="ECO:0000313" key="2">
    <source>
        <dbReference type="Proteomes" id="UP000320055"/>
    </source>
</evidence>
<dbReference type="GO" id="GO:0032259">
    <property type="term" value="P:methylation"/>
    <property type="evidence" value="ECO:0007669"/>
    <property type="project" value="UniProtKB-KW"/>
</dbReference>
<sequence length="227" mass="25075">MNDRETLQIPVIVNQILSETLAAGFQMASEPLTGSLLRTLTASKPSGYFLEIGTGTGIGTAWLLDGMDNHSKLITVENDRLVAAIAQKHLGQDSRVSFCLEDAAILIKRLLEQQQRFDLIFADTWIGKYTHLEETLSLLKPGSFYVIDDMLPQANWMEGHESNVNLLIENLENRQDLILTGGNALVARAFLRQFSGSGNPSARLSRYSTLVLTKLNWASGIVIATKK</sequence>
<accession>A0A563VUS3</accession>
<dbReference type="Pfam" id="PF13578">
    <property type="entry name" value="Methyltransf_24"/>
    <property type="match status" value="1"/>
</dbReference>
<keyword evidence="1" id="KW-0489">Methyltransferase</keyword>
<organism evidence="1 2">
    <name type="scientific">Hyella patelloides LEGE 07179</name>
    <dbReference type="NCBI Taxonomy" id="945734"/>
    <lineage>
        <taxon>Bacteria</taxon>
        <taxon>Bacillati</taxon>
        <taxon>Cyanobacteriota</taxon>
        <taxon>Cyanophyceae</taxon>
        <taxon>Pleurocapsales</taxon>
        <taxon>Hyellaceae</taxon>
        <taxon>Hyella</taxon>
    </lineage>
</organism>
<protein>
    <submittedName>
        <fullName evidence="1">O-methyltransferase family protein C1</fullName>
    </submittedName>
</protein>
<keyword evidence="2" id="KW-1185">Reference proteome</keyword>
<dbReference type="CDD" id="cd02440">
    <property type="entry name" value="AdoMet_MTases"/>
    <property type="match status" value="1"/>
</dbReference>
<dbReference type="EMBL" id="CAACVJ010000243">
    <property type="protein sequence ID" value="VEP15216.1"/>
    <property type="molecule type" value="Genomic_DNA"/>
</dbReference>
<dbReference type="RefSeq" id="WP_144873993.1">
    <property type="nucleotide sequence ID" value="NZ_LR214056.1"/>
</dbReference>
<dbReference type="SUPFAM" id="SSF53335">
    <property type="entry name" value="S-adenosyl-L-methionine-dependent methyltransferases"/>
    <property type="match status" value="1"/>
</dbReference>
<proteinExistence type="predicted"/>
<reference evidence="1 2" key="1">
    <citation type="submission" date="2019-01" db="EMBL/GenBank/DDBJ databases">
        <authorList>
            <person name="Brito A."/>
        </authorList>
    </citation>
    <scope>NUCLEOTIDE SEQUENCE [LARGE SCALE GENOMIC DNA]</scope>
    <source>
        <strain evidence="1">1</strain>
    </source>
</reference>